<dbReference type="Proteomes" id="UP001310022">
    <property type="component" value="Unassembled WGS sequence"/>
</dbReference>
<protein>
    <submittedName>
        <fullName evidence="2">Uncharacterized protein</fullName>
    </submittedName>
</protein>
<dbReference type="EMBL" id="BQKE01000002">
    <property type="protein sequence ID" value="GJM62889.1"/>
    <property type="molecule type" value="Genomic_DNA"/>
</dbReference>
<evidence type="ECO:0000313" key="3">
    <source>
        <dbReference type="Proteomes" id="UP001310022"/>
    </source>
</evidence>
<proteinExistence type="predicted"/>
<comment type="caution">
    <text evidence="2">The sequence shown here is derived from an EMBL/GenBank/DDBJ whole genome shotgun (WGS) entry which is preliminary data.</text>
</comment>
<keyword evidence="3" id="KW-1185">Reference proteome</keyword>
<evidence type="ECO:0000256" key="1">
    <source>
        <dbReference type="SAM" id="MobiDB-lite"/>
    </source>
</evidence>
<feature type="compositionally biased region" description="Basic residues" evidence="1">
    <location>
        <begin position="21"/>
        <end position="34"/>
    </location>
</feature>
<organism evidence="2 3">
    <name type="scientific">Persicobacter diffluens</name>
    <dbReference type="NCBI Taxonomy" id="981"/>
    <lineage>
        <taxon>Bacteria</taxon>
        <taxon>Pseudomonadati</taxon>
        <taxon>Bacteroidota</taxon>
        <taxon>Cytophagia</taxon>
        <taxon>Cytophagales</taxon>
        <taxon>Persicobacteraceae</taxon>
        <taxon>Persicobacter</taxon>
    </lineage>
</organism>
<accession>A0AAN5AL52</accession>
<gene>
    <name evidence="2" type="ORF">PEDI_34410</name>
</gene>
<feature type="compositionally biased region" description="Basic residues" evidence="1">
    <location>
        <begin position="1"/>
        <end position="10"/>
    </location>
</feature>
<dbReference type="RefSeq" id="WP_338238117.1">
    <property type="nucleotide sequence ID" value="NZ_BQKE01000002.1"/>
</dbReference>
<evidence type="ECO:0000313" key="2">
    <source>
        <dbReference type="EMBL" id="GJM62889.1"/>
    </source>
</evidence>
<sequence length="455" mass="52762">MKTKIKKLTSKTKDKQVSAKANRRKHRQKIHRQAPKIDHHNFEVKEEKCKMAKTFFGEKVKNHSYYSAIMTLALILYSETNMSLRDIETVLHLFIQQMKINTKSPDHSTVDYWVKKAGIKAIKTFDEKEACVLIYDESITFNGKKLFLVLAVPLSFSEQQEPLRFEDCHLVYLGAKKGWTGEIIHNELAPIVSNMHVQYILSDKGSNLIKAAELLCIPHIFDVTHEVARTLKNLYEKDESYLNFIHWVGDIRKLLACGDYADLAPPKVRSHCRFHQIGEYLKWVETIVHKLDHIAMNTRGAVQNLMNVHVHKDFISDLKAITPMIKGVLKICRSEGITTKSISKMNNLLTEVIREKPKKFANQIYQYLLDMRKKYEGDIPFCCSAIIESVFGKYKSKMSKHPKKMFTNHMLTIPLFFIKENEINELIHQFSTVKVEDIKRPDAVEQAMQRELLVA</sequence>
<name>A0AAN5AL52_9BACT</name>
<dbReference type="AlphaFoldDB" id="A0AAN5AL52"/>
<reference evidence="2 3" key="1">
    <citation type="submission" date="2021-12" db="EMBL/GenBank/DDBJ databases">
        <title>Genome sequencing of bacteria with rrn-lacking chromosome and rrn-plasmid.</title>
        <authorList>
            <person name="Anda M."/>
            <person name="Iwasaki W."/>
        </authorList>
    </citation>
    <scope>NUCLEOTIDE SEQUENCE [LARGE SCALE GENOMIC DNA]</scope>
    <source>
        <strain evidence="2 3">NBRC 15940</strain>
    </source>
</reference>
<feature type="region of interest" description="Disordered" evidence="1">
    <location>
        <begin position="1"/>
        <end position="37"/>
    </location>
</feature>